<dbReference type="EMBL" id="VSSQ01092126">
    <property type="protein sequence ID" value="MPN37461.1"/>
    <property type="molecule type" value="Genomic_DNA"/>
</dbReference>
<comment type="caution">
    <text evidence="1">The sequence shown here is derived from an EMBL/GenBank/DDBJ whole genome shotgun (WGS) entry which is preliminary data.</text>
</comment>
<protein>
    <submittedName>
        <fullName evidence="1">Uncharacterized protein</fullName>
    </submittedName>
</protein>
<evidence type="ECO:0000313" key="1">
    <source>
        <dbReference type="EMBL" id="MPN37461.1"/>
    </source>
</evidence>
<sequence>MLFIGEDLDVLLELCDRIMVLFDGKVQAILPAQEATKEMLGLLMTGQAIDAVRRDAHATPK</sequence>
<accession>A0A645HEM0</accession>
<name>A0A645HEM0_9ZZZZ</name>
<organism evidence="1">
    <name type="scientific">bioreactor metagenome</name>
    <dbReference type="NCBI Taxonomy" id="1076179"/>
    <lineage>
        <taxon>unclassified sequences</taxon>
        <taxon>metagenomes</taxon>
        <taxon>ecological metagenomes</taxon>
    </lineage>
</organism>
<gene>
    <name evidence="1" type="ORF">SDC9_184980</name>
</gene>
<proteinExistence type="predicted"/>
<reference evidence="1" key="1">
    <citation type="submission" date="2019-08" db="EMBL/GenBank/DDBJ databases">
        <authorList>
            <person name="Kucharzyk K."/>
            <person name="Murdoch R.W."/>
            <person name="Higgins S."/>
            <person name="Loffler F."/>
        </authorList>
    </citation>
    <scope>NUCLEOTIDE SEQUENCE</scope>
</reference>
<dbReference type="AlphaFoldDB" id="A0A645HEM0"/>